<dbReference type="GO" id="GO:0004668">
    <property type="term" value="F:protein-arginine deiminase activity"/>
    <property type="evidence" value="ECO:0007669"/>
    <property type="project" value="InterPro"/>
</dbReference>
<dbReference type="OrthoDB" id="9808013at2"/>
<keyword evidence="3" id="KW-1185">Reference proteome</keyword>
<dbReference type="Pfam" id="PF04371">
    <property type="entry name" value="PAD_porph"/>
    <property type="match status" value="1"/>
</dbReference>
<dbReference type="GO" id="GO:0047632">
    <property type="term" value="F:agmatine deiminase activity"/>
    <property type="evidence" value="ECO:0007669"/>
    <property type="project" value="TreeGrafter"/>
</dbReference>
<dbReference type="RefSeq" id="WP_025281286.1">
    <property type="nucleotide sequence ID" value="NZ_CP007268.1"/>
</dbReference>
<dbReference type="Proteomes" id="UP000019442">
    <property type="component" value="Chromosome"/>
</dbReference>
<organism evidence="2 3">
    <name type="scientific">Ectothiorhodospira haloalkaliphila</name>
    <dbReference type="NCBI Taxonomy" id="421628"/>
    <lineage>
        <taxon>Bacteria</taxon>
        <taxon>Pseudomonadati</taxon>
        <taxon>Pseudomonadota</taxon>
        <taxon>Gammaproteobacteria</taxon>
        <taxon>Chromatiales</taxon>
        <taxon>Ectothiorhodospiraceae</taxon>
        <taxon>Ectothiorhodospira</taxon>
    </lineage>
</organism>
<dbReference type="PANTHER" id="PTHR31377:SF0">
    <property type="entry name" value="AGMATINE DEIMINASE-RELATED"/>
    <property type="match status" value="1"/>
</dbReference>
<protein>
    <submittedName>
        <fullName evidence="2">Agmatine deiminase</fullName>
    </submittedName>
</protein>
<sequence>MRRILPPEWAPQDGVMLTWPHEDSDWAPILPEAEDVFARIAREVTRRESLIVACRDEDHEIHVCRELAQSQVDMRRVTTALAPGNDTWARDHGPLTILEDDTPVMLDFTFNGWGGKYPADADNRITARLHDQGVFGERALRPVDFVLEGGSIESDGLGTILTTRCCLMTPSRNAGLDAAAVEAMLERELGAQRVLWLEHGHLEGDDTDGHVDTLARLCSPDTIAHVVCEDPEDPHHGPLLAMTRELAALRTPQGHPYRLIPLPLPAPIHNQEGQRLPATHANFLIINGAVLVPTYNDPNDEVALEALAGVFPEREIIGIDCRALIRQFGSLHCVTMQIPSSP</sequence>
<gene>
    <name evidence="2" type="ORF">M911_06580</name>
</gene>
<dbReference type="InterPro" id="IPR007466">
    <property type="entry name" value="Peptidyl-Arg-deiminase_porph"/>
</dbReference>
<reference evidence="3" key="2">
    <citation type="submission" date="2014-02" db="EMBL/GenBank/DDBJ databases">
        <title>Draft Genome Sequence of extremely halophilic bacteria Halorhodospira halochloris.</title>
        <authorList>
            <person name="Singh K.S."/>
        </authorList>
    </citation>
    <scope>NUCLEOTIDE SEQUENCE [LARGE SCALE GENOMIC DNA]</scope>
    <source>
        <strain evidence="3">A</strain>
    </source>
</reference>
<proteinExistence type="predicted"/>
<dbReference type="EMBL" id="CP007268">
    <property type="protein sequence ID" value="AHK78879.1"/>
    <property type="molecule type" value="Genomic_DNA"/>
</dbReference>
<dbReference type="PANTHER" id="PTHR31377">
    <property type="entry name" value="AGMATINE DEIMINASE-RELATED"/>
    <property type="match status" value="1"/>
</dbReference>
<dbReference type="AlphaFoldDB" id="W8KGF9"/>
<evidence type="ECO:0000313" key="2">
    <source>
        <dbReference type="EMBL" id="AHK78879.1"/>
    </source>
</evidence>
<evidence type="ECO:0000256" key="1">
    <source>
        <dbReference type="ARBA" id="ARBA00022801"/>
    </source>
</evidence>
<name>W8KGF9_9GAMM</name>
<dbReference type="PATRIC" id="fig|1354791.3.peg.1777"/>
<reference evidence="2 3" key="1">
    <citation type="journal article" date="2014" name="J Genomics">
        <title>Draft Genome Sequence of the Extremely Halophilic Phototrophic Purple Sulfur Bacterium Halorhodospira halochloris.</title>
        <authorList>
            <person name="Singh K.S."/>
            <person name="Kirksey J."/>
            <person name="Hoff W.D."/>
            <person name="Deole R."/>
        </authorList>
    </citation>
    <scope>NUCLEOTIDE SEQUENCE [LARGE SCALE GENOMIC DNA]</scope>
    <source>
        <strain evidence="2 3">A</strain>
    </source>
</reference>
<keyword evidence="1" id="KW-0378">Hydrolase</keyword>
<evidence type="ECO:0000313" key="3">
    <source>
        <dbReference type="Proteomes" id="UP000019442"/>
    </source>
</evidence>
<dbReference type="GO" id="GO:0009446">
    <property type="term" value="P:putrescine biosynthetic process"/>
    <property type="evidence" value="ECO:0007669"/>
    <property type="project" value="InterPro"/>
</dbReference>
<dbReference type="KEGG" id="hhc:M911_06580"/>
<dbReference type="SUPFAM" id="SSF55909">
    <property type="entry name" value="Pentein"/>
    <property type="match status" value="1"/>
</dbReference>
<dbReference type="Gene3D" id="3.75.10.10">
    <property type="entry name" value="L-arginine/glycine Amidinotransferase, Chain A"/>
    <property type="match status" value="1"/>
</dbReference>
<accession>W8KGF9</accession>
<dbReference type="HOGENOM" id="CLU_037682_0_0_6"/>